<dbReference type="EMBL" id="CAJNJA010032352">
    <property type="protein sequence ID" value="CAE7666313.1"/>
    <property type="molecule type" value="Genomic_DNA"/>
</dbReference>
<gene>
    <name evidence="2" type="ORF">SNEC2469_LOCUS19027</name>
</gene>
<evidence type="ECO:0000313" key="3">
    <source>
        <dbReference type="Proteomes" id="UP000601435"/>
    </source>
</evidence>
<feature type="compositionally biased region" description="Polar residues" evidence="1">
    <location>
        <begin position="74"/>
        <end position="88"/>
    </location>
</feature>
<feature type="region of interest" description="Disordered" evidence="1">
    <location>
        <begin position="1"/>
        <end position="20"/>
    </location>
</feature>
<sequence>NRAGSRCLATAPLQKPPDLAHHTQAASDLRDLDIDGAKADEFAVDRLAAVLYSELLGLSTCYTLRFRYEPGPGTLQTVEAETDPSQKSKPPAPRIAGSPAKTAGTSAGTAVAKGKLCCSTPDALPCRLAEQDADELLQQCLEEQDQ</sequence>
<dbReference type="AlphaFoldDB" id="A0A812W5I6"/>
<keyword evidence="3" id="KW-1185">Reference proteome</keyword>
<organism evidence="2 3">
    <name type="scientific">Symbiodinium necroappetens</name>
    <dbReference type="NCBI Taxonomy" id="1628268"/>
    <lineage>
        <taxon>Eukaryota</taxon>
        <taxon>Sar</taxon>
        <taxon>Alveolata</taxon>
        <taxon>Dinophyceae</taxon>
        <taxon>Suessiales</taxon>
        <taxon>Symbiodiniaceae</taxon>
        <taxon>Symbiodinium</taxon>
    </lineage>
</organism>
<accession>A0A812W5I6</accession>
<dbReference type="Proteomes" id="UP000601435">
    <property type="component" value="Unassembled WGS sequence"/>
</dbReference>
<feature type="region of interest" description="Disordered" evidence="1">
    <location>
        <begin position="72"/>
        <end position="109"/>
    </location>
</feature>
<comment type="caution">
    <text evidence="2">The sequence shown here is derived from an EMBL/GenBank/DDBJ whole genome shotgun (WGS) entry which is preliminary data.</text>
</comment>
<protein>
    <submittedName>
        <fullName evidence="2">Uncharacterized protein</fullName>
    </submittedName>
</protein>
<reference evidence="2" key="1">
    <citation type="submission" date="2021-02" db="EMBL/GenBank/DDBJ databases">
        <authorList>
            <person name="Dougan E. K."/>
            <person name="Rhodes N."/>
            <person name="Thang M."/>
            <person name="Chan C."/>
        </authorList>
    </citation>
    <scope>NUCLEOTIDE SEQUENCE</scope>
</reference>
<name>A0A812W5I6_9DINO</name>
<feature type="non-terminal residue" evidence="2">
    <location>
        <position position="146"/>
    </location>
</feature>
<proteinExistence type="predicted"/>
<evidence type="ECO:0000313" key="2">
    <source>
        <dbReference type="EMBL" id="CAE7666313.1"/>
    </source>
</evidence>
<feature type="non-terminal residue" evidence="2">
    <location>
        <position position="1"/>
    </location>
</feature>
<evidence type="ECO:0000256" key="1">
    <source>
        <dbReference type="SAM" id="MobiDB-lite"/>
    </source>
</evidence>